<accession>A0A0B1T5V6</accession>
<gene>
    <name evidence="1" type="ORF">OESDEN_09369</name>
</gene>
<protein>
    <submittedName>
        <fullName evidence="1">Uncharacterized protein</fullName>
    </submittedName>
</protein>
<dbReference type="AlphaFoldDB" id="A0A0B1T5V6"/>
<name>A0A0B1T5V6_OESDE</name>
<keyword evidence="2" id="KW-1185">Reference proteome</keyword>
<reference evidence="1 2" key="1">
    <citation type="submission" date="2014-03" db="EMBL/GenBank/DDBJ databases">
        <title>Draft genome of the hookworm Oesophagostomum dentatum.</title>
        <authorList>
            <person name="Mitreva M."/>
        </authorList>
    </citation>
    <scope>NUCLEOTIDE SEQUENCE [LARGE SCALE GENOMIC DNA]</scope>
    <source>
        <strain evidence="1 2">OD-Hann</strain>
    </source>
</reference>
<organism evidence="1 2">
    <name type="scientific">Oesophagostomum dentatum</name>
    <name type="common">Nodular worm</name>
    <dbReference type="NCBI Taxonomy" id="61180"/>
    <lineage>
        <taxon>Eukaryota</taxon>
        <taxon>Metazoa</taxon>
        <taxon>Ecdysozoa</taxon>
        <taxon>Nematoda</taxon>
        <taxon>Chromadorea</taxon>
        <taxon>Rhabditida</taxon>
        <taxon>Rhabditina</taxon>
        <taxon>Rhabditomorpha</taxon>
        <taxon>Strongyloidea</taxon>
        <taxon>Strongylidae</taxon>
        <taxon>Oesophagostomum</taxon>
    </lineage>
</organism>
<dbReference type="Proteomes" id="UP000053660">
    <property type="component" value="Unassembled WGS sequence"/>
</dbReference>
<proteinExistence type="predicted"/>
<dbReference type="EMBL" id="KN552665">
    <property type="protein sequence ID" value="KHJ90775.1"/>
    <property type="molecule type" value="Genomic_DNA"/>
</dbReference>
<sequence length="139" mass="16310">MAVLLLLEIPDMYLVFYLKIKRLTECINTVLKQANPTSLVSMLLYAFAALVLLVDAAPWCVDEYPVEACFDMWYNDQCQTHPMRYKCRETCDLCVFTTAKPKPLCYDEYPVEACFDMWYMDQCQTHPQRNKCKKTCELC</sequence>
<evidence type="ECO:0000313" key="2">
    <source>
        <dbReference type="Proteomes" id="UP000053660"/>
    </source>
</evidence>
<evidence type="ECO:0000313" key="1">
    <source>
        <dbReference type="EMBL" id="KHJ90775.1"/>
    </source>
</evidence>